<evidence type="ECO:0000313" key="3">
    <source>
        <dbReference type="Proteomes" id="UP000241771"/>
    </source>
</evidence>
<dbReference type="EMBL" id="PYMA01000012">
    <property type="protein sequence ID" value="PSW18272.1"/>
    <property type="molecule type" value="Genomic_DNA"/>
</dbReference>
<proteinExistence type="predicted"/>
<keyword evidence="3" id="KW-1185">Reference proteome</keyword>
<feature type="domain" description="Ice-binding protein C-terminal" evidence="1">
    <location>
        <begin position="159"/>
        <end position="181"/>
    </location>
</feature>
<reference evidence="2 3" key="1">
    <citation type="submission" date="2018-01" db="EMBL/GenBank/DDBJ databases">
        <title>Whole genome sequencing of Histamine producing bacteria.</title>
        <authorList>
            <person name="Butler K."/>
        </authorList>
    </citation>
    <scope>NUCLEOTIDE SEQUENCE [LARGE SCALE GENOMIC DNA]</scope>
    <source>
        <strain evidence="2 3">DSM 100436</strain>
    </source>
</reference>
<gene>
    <name evidence="2" type="ORF">C9I98_17725</name>
</gene>
<dbReference type="InterPro" id="IPR013424">
    <property type="entry name" value="Ice-binding_C"/>
</dbReference>
<evidence type="ECO:0000259" key="1">
    <source>
        <dbReference type="Pfam" id="PF07589"/>
    </source>
</evidence>
<organism evidence="2 3">
    <name type="scientific">Photobacterium sanctipauli</name>
    <dbReference type="NCBI Taxonomy" id="1342794"/>
    <lineage>
        <taxon>Bacteria</taxon>
        <taxon>Pseudomonadati</taxon>
        <taxon>Pseudomonadota</taxon>
        <taxon>Gammaproteobacteria</taxon>
        <taxon>Vibrionales</taxon>
        <taxon>Vibrionaceae</taxon>
        <taxon>Photobacterium</taxon>
    </lineage>
</organism>
<dbReference type="Pfam" id="PF07589">
    <property type="entry name" value="PEP-CTERM"/>
    <property type="match status" value="1"/>
</dbReference>
<evidence type="ECO:0000313" key="2">
    <source>
        <dbReference type="EMBL" id="PSW18272.1"/>
    </source>
</evidence>
<dbReference type="NCBIfam" id="TIGR02595">
    <property type="entry name" value="PEP_CTERM"/>
    <property type="match status" value="1"/>
</dbReference>
<dbReference type="Proteomes" id="UP000241771">
    <property type="component" value="Unassembled WGS sequence"/>
</dbReference>
<comment type="caution">
    <text evidence="2">The sequence shown here is derived from an EMBL/GenBank/DDBJ whole genome shotgun (WGS) entry which is preliminary data.</text>
</comment>
<dbReference type="AlphaFoldDB" id="A0A2T3NPX5"/>
<protein>
    <recommendedName>
        <fullName evidence="1">Ice-binding protein C-terminal domain-containing protein</fullName>
    </recommendedName>
</protein>
<name>A0A2T3NPX5_9GAMM</name>
<sequence>MPFGPQNDIDISTVTNDWGWTLCDTRRYRDNNAGGIASLDPSCQNSDYIMLAGRRTGNNILDVLAATTVLDATTLTGTGGGVTTTSNGAEWYYNPNYSWGFAGIGDTVSKNSCDTAGMNERDRLCWHTVNSSVGGWRSGDNLWLNSSTSFEKLVFVANSVPEPGTLAVLTLAVAGLGLTRRKTRKH</sequence>
<accession>A0A2T3NPX5</accession>
<dbReference type="OrthoDB" id="1013954at2"/>